<name>A0A5B8XIN1_9RICK</name>
<evidence type="ECO:0000256" key="2">
    <source>
        <dbReference type="SAM" id="Coils"/>
    </source>
</evidence>
<keyword evidence="5" id="KW-1185">Reference proteome</keyword>
<evidence type="ECO:0000256" key="1">
    <source>
        <dbReference type="ARBA" id="ARBA00004328"/>
    </source>
</evidence>
<comment type="subcellular location">
    <subcellularLocation>
        <location evidence="1">Virion</location>
    </subcellularLocation>
</comment>
<dbReference type="Gene3D" id="3.30.2320.10">
    <property type="entry name" value="hypothetical protein PF0899 domain"/>
    <property type="match status" value="1"/>
</dbReference>
<dbReference type="Gene3D" id="3.30.2400.10">
    <property type="entry name" value="Major capsid protein gp5"/>
    <property type="match status" value="1"/>
</dbReference>
<feature type="coiled-coil region" evidence="2">
    <location>
        <begin position="2"/>
        <end position="53"/>
    </location>
</feature>
<organism evidence="4 5">
    <name type="scientific">Candidatus Deianiraea vastatrix</name>
    <dbReference type="NCBI Taxonomy" id="2163644"/>
    <lineage>
        <taxon>Bacteria</taxon>
        <taxon>Pseudomonadati</taxon>
        <taxon>Pseudomonadota</taxon>
        <taxon>Alphaproteobacteria</taxon>
        <taxon>Rickettsiales</taxon>
        <taxon>Candidatus Deianiraeaceae</taxon>
        <taxon>Candidatus Deianiraea</taxon>
    </lineage>
</organism>
<evidence type="ECO:0000313" key="5">
    <source>
        <dbReference type="Proteomes" id="UP000321934"/>
    </source>
</evidence>
<dbReference type="AlphaFoldDB" id="A0A5B8XIN1"/>
<feature type="domain" description="Phage capsid-like C-terminal" evidence="3">
    <location>
        <begin position="112"/>
        <end position="378"/>
    </location>
</feature>
<gene>
    <name evidence="4" type="ORF">Deia_01032</name>
</gene>
<reference evidence="4 5" key="1">
    <citation type="journal article" date="2019" name="ISME J.">
        <title>Deianiraea, an extracellular bacterium associated with the ciliate Paramecium, suggests an alternative scenario for the evolution of Rickettsiales.</title>
        <authorList>
            <person name="Castelli M."/>
            <person name="Sabaneyeva E."/>
            <person name="Lanzoni O."/>
            <person name="Lebedeva N."/>
            <person name="Floriano A.M."/>
            <person name="Gaiarsa S."/>
            <person name="Benken K."/>
            <person name="Modeo L."/>
            <person name="Bandi C."/>
            <person name="Potekhin A."/>
            <person name="Sassera D."/>
            <person name="Petroni G."/>
        </authorList>
    </citation>
    <scope>NUCLEOTIDE SEQUENCE [LARGE SCALE GENOMIC DNA]</scope>
    <source>
        <strain evidence="4">CyL4-1</strain>
    </source>
</reference>
<dbReference type="Pfam" id="PF05065">
    <property type="entry name" value="Phage_capsid"/>
    <property type="match status" value="1"/>
</dbReference>
<dbReference type="NCBIfam" id="TIGR01554">
    <property type="entry name" value="major_cap_HK97"/>
    <property type="match status" value="1"/>
</dbReference>
<proteinExistence type="predicted"/>
<dbReference type="RefSeq" id="WP_146821206.1">
    <property type="nucleotide sequence ID" value="NZ_CP029077.1"/>
</dbReference>
<dbReference type="Proteomes" id="UP000321934">
    <property type="component" value="Chromosome"/>
</dbReference>
<sequence length="381" mass="41704">MQTQLKDQIAQAYNDLKAVNDQACNDPLVAEQIQKLNDKIDALTVQFNAEMAKQQATVAVNSLMQAGNAQQKSLKIAQPALNLPVDQKSAFVDYARTGDFVSNYDSGYPFSQRMNDIILSFLSEKSVIRKFANQVQVSRDTFEFVRNKESVAAQWSDGTTAPDSIEGYEKLTIKINDLIAQPKVTQKLLSDVNIDFENWLATELAQIFLVQENDAFINGNGINKPQGILSYANSGSGIETVKSGDAAKITVDGLVNLIYSLGDVYSEGAVMLMNKTTVQEIRKLKDANGQYLWMPGILSGKADTIMGVPLYTISNIPSIAAGSLCAIYGNLNQGYLIADHQNVAIQRDPFSAKPFVSFYSTKRVGGDVVNQNAFKVLKISA</sequence>
<keyword evidence="2" id="KW-0175">Coiled coil</keyword>
<evidence type="ECO:0000259" key="3">
    <source>
        <dbReference type="Pfam" id="PF05065"/>
    </source>
</evidence>
<evidence type="ECO:0000313" key="4">
    <source>
        <dbReference type="EMBL" id="QED23814.1"/>
    </source>
</evidence>
<protein>
    <submittedName>
        <fullName evidence="4">Phage capsid family protein</fullName>
    </submittedName>
</protein>
<dbReference type="OrthoDB" id="9786516at2"/>
<accession>A0A5B8XIN1</accession>
<dbReference type="InterPro" id="IPR054612">
    <property type="entry name" value="Phage_capsid-like_C"/>
</dbReference>
<dbReference type="InterPro" id="IPR024455">
    <property type="entry name" value="Phage_capsid"/>
</dbReference>
<dbReference type="SUPFAM" id="SSF56563">
    <property type="entry name" value="Major capsid protein gp5"/>
    <property type="match status" value="1"/>
</dbReference>
<dbReference type="EMBL" id="CP029077">
    <property type="protein sequence ID" value="QED23814.1"/>
    <property type="molecule type" value="Genomic_DNA"/>
</dbReference>